<proteinExistence type="predicted"/>
<feature type="compositionally biased region" description="Low complexity" evidence="2">
    <location>
        <begin position="135"/>
        <end position="151"/>
    </location>
</feature>
<accession>A0A914I0B4</accession>
<name>A0A914I0B4_GLORO</name>
<dbReference type="Pfam" id="PF01391">
    <property type="entry name" value="Collagen"/>
    <property type="match status" value="2"/>
</dbReference>
<dbReference type="Proteomes" id="UP000887572">
    <property type="component" value="Unplaced"/>
</dbReference>
<feature type="region of interest" description="Disordered" evidence="2">
    <location>
        <begin position="368"/>
        <end position="395"/>
    </location>
</feature>
<protein>
    <submittedName>
        <fullName evidence="5">Col_cuticle_N domain-containing protein</fullName>
    </submittedName>
</protein>
<keyword evidence="4" id="KW-1185">Reference proteome</keyword>
<sequence>MTTSSTSFKLGPDEEVQLQKLLATIRRKNVPIVFVGTFCTVIIAIALTVSICLYVQICQMDNELKLEMGQFKDITDRSWQVLFHDDGHSEGLDRRAKRGSYFPSFASPAQKCQCAPSAQNCPVGPPGAAGEKGESGVPGSSGKPGPTGESSGKYEFESVKPPCVLCPAGPPGIKGRAGLPGVTGPLGSPGENGKPGADGKPGLKGPAGEHGPTGPAGPVGPPGPPGTDSHSWAKVGTQGAKGPSGPSGPPGEAGIPGTNGGPGENGAPGGPGTIGLRGDDGTPGKPGNRGSPGKPALETNYCPCPPRSDKTNVGTPAIRAEVSPASVRKFDFRARADSAADKTPTNLLLKNNRSEIVSGKKAIRTKFGDGKRAENPKLAKTLAGSGTGKTGGGNI</sequence>
<feature type="compositionally biased region" description="Gly residues" evidence="2">
    <location>
        <begin position="257"/>
        <end position="275"/>
    </location>
</feature>
<dbReference type="WBParaSite" id="Gr19_v10_g5427.t1">
    <property type="protein sequence ID" value="Gr19_v10_g5427.t1"/>
    <property type="gene ID" value="Gr19_v10_g5427"/>
</dbReference>
<dbReference type="AlphaFoldDB" id="A0A914I0B4"/>
<dbReference type="PANTHER" id="PTHR24637">
    <property type="entry name" value="COLLAGEN"/>
    <property type="match status" value="1"/>
</dbReference>
<evidence type="ECO:0000256" key="3">
    <source>
        <dbReference type="SAM" id="Phobius"/>
    </source>
</evidence>
<evidence type="ECO:0000313" key="5">
    <source>
        <dbReference type="WBParaSite" id="Gr19_v10_g5427.t1"/>
    </source>
</evidence>
<dbReference type="PANTHER" id="PTHR24637:SF421">
    <property type="entry name" value="CUTICLE COLLAGEN DPY-2"/>
    <property type="match status" value="1"/>
</dbReference>
<dbReference type="InterPro" id="IPR008160">
    <property type="entry name" value="Collagen"/>
</dbReference>
<evidence type="ECO:0000256" key="1">
    <source>
        <dbReference type="ARBA" id="ARBA00022737"/>
    </source>
</evidence>
<feature type="compositionally biased region" description="Gly residues" evidence="2">
    <location>
        <begin position="385"/>
        <end position="395"/>
    </location>
</feature>
<feature type="compositionally biased region" description="Basic and acidic residues" evidence="2">
    <location>
        <begin position="368"/>
        <end position="377"/>
    </location>
</feature>
<organism evidence="4 5">
    <name type="scientific">Globodera rostochiensis</name>
    <name type="common">Golden nematode worm</name>
    <name type="synonym">Heterodera rostochiensis</name>
    <dbReference type="NCBI Taxonomy" id="31243"/>
    <lineage>
        <taxon>Eukaryota</taxon>
        <taxon>Metazoa</taxon>
        <taxon>Ecdysozoa</taxon>
        <taxon>Nematoda</taxon>
        <taxon>Chromadorea</taxon>
        <taxon>Rhabditida</taxon>
        <taxon>Tylenchina</taxon>
        <taxon>Tylenchomorpha</taxon>
        <taxon>Tylenchoidea</taxon>
        <taxon>Heteroderidae</taxon>
        <taxon>Heteroderinae</taxon>
        <taxon>Globodera</taxon>
    </lineage>
</organism>
<feature type="region of interest" description="Disordered" evidence="2">
    <location>
        <begin position="123"/>
        <end position="154"/>
    </location>
</feature>
<keyword evidence="1" id="KW-0677">Repeat</keyword>
<keyword evidence="3" id="KW-0812">Transmembrane</keyword>
<feature type="transmembrane region" description="Helical" evidence="3">
    <location>
        <begin position="30"/>
        <end position="57"/>
    </location>
</feature>
<keyword evidence="3" id="KW-1133">Transmembrane helix</keyword>
<keyword evidence="3" id="KW-0472">Membrane</keyword>
<feature type="region of interest" description="Disordered" evidence="2">
    <location>
        <begin position="176"/>
        <end position="314"/>
    </location>
</feature>
<reference evidence="5" key="1">
    <citation type="submission" date="2022-11" db="UniProtKB">
        <authorList>
            <consortium name="WormBaseParasite"/>
        </authorList>
    </citation>
    <scope>IDENTIFICATION</scope>
</reference>
<evidence type="ECO:0000256" key="2">
    <source>
        <dbReference type="SAM" id="MobiDB-lite"/>
    </source>
</evidence>
<evidence type="ECO:0000313" key="4">
    <source>
        <dbReference type="Proteomes" id="UP000887572"/>
    </source>
</evidence>
<feature type="compositionally biased region" description="Low complexity" evidence="2">
    <location>
        <begin position="240"/>
        <end position="256"/>
    </location>
</feature>